<protein>
    <submittedName>
        <fullName evidence="1">Transposase</fullName>
    </submittedName>
</protein>
<comment type="caution">
    <text evidence="1">The sequence shown here is derived from an EMBL/GenBank/DDBJ whole genome shotgun (WGS) entry which is preliminary data.</text>
</comment>
<dbReference type="Proteomes" id="UP000050564">
    <property type="component" value="Unassembled WGS sequence"/>
</dbReference>
<evidence type="ECO:0000313" key="2">
    <source>
        <dbReference type="Proteomes" id="UP000050564"/>
    </source>
</evidence>
<evidence type="ECO:0000313" key="1">
    <source>
        <dbReference type="EMBL" id="KPW79917.1"/>
    </source>
</evidence>
<accession>A0A0P9R8A6</accession>
<name>A0A0P9R8A6_PSECA</name>
<proteinExistence type="predicted"/>
<sequence>MHLRVAFAIFVLGRTGRVNQRGIDDGALTQRQATVAQITINYAENSGRQLVLFQQTTEVENGGFVWKVILLDHVIARQCSVLFYRKELITAAENITGEQVTTRLAS</sequence>
<organism evidence="1 2">
    <name type="scientific">Pseudomonas cannabina</name>
    <dbReference type="NCBI Taxonomy" id="86840"/>
    <lineage>
        <taxon>Bacteria</taxon>
        <taxon>Pseudomonadati</taxon>
        <taxon>Pseudomonadota</taxon>
        <taxon>Gammaproteobacteria</taxon>
        <taxon>Pseudomonadales</taxon>
        <taxon>Pseudomonadaceae</taxon>
        <taxon>Pseudomonas</taxon>
    </lineage>
</organism>
<dbReference type="EMBL" id="LJPX01000089">
    <property type="protein sequence ID" value="KPW79917.1"/>
    <property type="molecule type" value="Genomic_DNA"/>
</dbReference>
<reference evidence="1 2" key="1">
    <citation type="submission" date="2015-09" db="EMBL/GenBank/DDBJ databases">
        <title>Genome announcement of multiple Pseudomonas syringae strains.</title>
        <authorList>
            <person name="Thakur S."/>
            <person name="Wang P.W."/>
            <person name="Gong Y."/>
            <person name="Weir B.S."/>
            <person name="Guttman D.S."/>
        </authorList>
    </citation>
    <scope>NUCLEOTIDE SEQUENCE [LARGE SCALE GENOMIC DNA]</scope>
    <source>
        <strain evidence="1 2">ICMP2823</strain>
    </source>
</reference>
<dbReference type="AlphaFoldDB" id="A0A0P9R8A6"/>
<gene>
    <name evidence="1" type="ORF">ALO81_200211</name>
</gene>